<keyword evidence="6" id="KW-1185">Reference proteome</keyword>
<dbReference type="GO" id="GO:0061630">
    <property type="term" value="F:ubiquitin protein ligase activity"/>
    <property type="evidence" value="ECO:0007669"/>
    <property type="project" value="TreeGrafter"/>
</dbReference>
<reference evidence="5 6" key="1">
    <citation type="journal article" date="2019" name="New Phytol.">
        <title>Comparative genomics reveals unique wood-decay strategies and fruiting body development in the Schizophyllaceae.</title>
        <authorList>
            <person name="Almasi E."/>
            <person name="Sahu N."/>
            <person name="Krizsan K."/>
            <person name="Balint B."/>
            <person name="Kovacs G.M."/>
            <person name="Kiss B."/>
            <person name="Cseklye J."/>
            <person name="Drula E."/>
            <person name="Henrissat B."/>
            <person name="Nagy I."/>
            <person name="Chovatia M."/>
            <person name="Adam C."/>
            <person name="LaButti K."/>
            <person name="Lipzen A."/>
            <person name="Riley R."/>
            <person name="Grigoriev I.V."/>
            <person name="Nagy L.G."/>
        </authorList>
    </citation>
    <scope>NUCLEOTIDE SEQUENCE [LARGE SCALE GENOMIC DNA]</scope>
    <source>
        <strain evidence="5 6">NL-1724</strain>
    </source>
</reference>
<evidence type="ECO:0000256" key="3">
    <source>
        <dbReference type="SAM" id="Phobius"/>
    </source>
</evidence>
<dbReference type="STRING" id="97359.A0A550C346"/>
<gene>
    <name evidence="5" type="ORF">BD626DRAFT_633340</name>
</gene>
<dbReference type="GO" id="GO:0006511">
    <property type="term" value="P:ubiquitin-dependent protein catabolic process"/>
    <property type="evidence" value="ECO:0007669"/>
    <property type="project" value="TreeGrafter"/>
</dbReference>
<dbReference type="PANTHER" id="PTHR22696">
    <property type="entry name" value="E3 UBIQUITIN-PROTEIN LIGASE RNF26"/>
    <property type="match status" value="1"/>
</dbReference>
<dbReference type="Proteomes" id="UP000320762">
    <property type="component" value="Unassembled WGS sequence"/>
</dbReference>
<dbReference type="PANTHER" id="PTHR22696:SF1">
    <property type="entry name" value="E3 UBIQUITIN-PROTEIN LIGASE RNF26"/>
    <property type="match status" value="1"/>
</dbReference>
<name>A0A550C346_9AGAR</name>
<feature type="region of interest" description="Disordered" evidence="2">
    <location>
        <begin position="580"/>
        <end position="614"/>
    </location>
</feature>
<sequence length="751" mass="82834">MQGTQDVATAPRFGGGGYNITLSSITKSLLSVPSRMLSRMRRADEILAKEAMAKRAAAAAQTTWTSQAAQTSHAAQAVQASPPPPLPVSKWAFFTSWYMLGLVLVALLVHRIQNVVVPSRAPNPQHRRDRGLVRRAYDAFLPIDLERTTTRFALHSVSLYLIMRVLVIWFAIVLQTSQLYPMDSSVYMVRQLGQYTQRLSMGNVCWDTFVAICAVTCAETFTRGLDGLGNSFLTSPASSSPFHLLSYSFMLHIYSTSGSHTFRPDGLPSRPDKHVCIALIIPIIHVAIQHIISIRRRWSTHRFWPSAIRSLLSLAHFHLTLISFTKYMDYIPFFPQIVAASNRGIPPEDATFPQLQLMPNVLETFLIFTTVLTILLNVLTQLLLTGRVDKPLLGLGLITGPDGWSTYIPYDEDWSVFIGRVGTASLEATGLRGWGNELGAVLAPAAPPRHQGRIQMSTSGVVRIIPGVSQAGKPLKGLRNEVKDVDIGAGPAPGFFASLAALPFVDWRWVWQLWEFVKVAGGVVRGAGRLAWALMRGEGGRILYNKPPQGTVVPAVRDAEDEDDGEGQEVELYRRFLTGDSFSDADDDEPAQWDSEEEAEDEEDEDSDDGQSEQDAEALELFMDLRRSRARSTTPTPEASAAPLFVAHMMSEGSSPLTRRQYLGLALTANMGGGEVATGARPSTVSADDDETRRTCVICTFELREIICWPCRCLAMCNGCRESLAAQASASKHRCPCCRRRVEGYSKIFIP</sequence>
<feature type="transmembrane region" description="Helical" evidence="3">
    <location>
        <begin position="157"/>
        <end position="180"/>
    </location>
</feature>
<dbReference type="EMBL" id="VDMD01000029">
    <property type="protein sequence ID" value="TRM59198.1"/>
    <property type="molecule type" value="Genomic_DNA"/>
</dbReference>
<keyword evidence="3" id="KW-1133">Transmembrane helix</keyword>
<protein>
    <recommendedName>
        <fullName evidence="4">RING-type domain-containing protein</fullName>
    </recommendedName>
</protein>
<accession>A0A550C346</accession>
<keyword evidence="1" id="KW-0479">Metal-binding</keyword>
<keyword evidence="1" id="KW-0863">Zinc-finger</keyword>
<evidence type="ECO:0000313" key="6">
    <source>
        <dbReference type="Proteomes" id="UP000320762"/>
    </source>
</evidence>
<comment type="caution">
    <text evidence="5">The sequence shown here is derived from an EMBL/GenBank/DDBJ whole genome shotgun (WGS) entry which is preliminary data.</text>
</comment>
<feature type="transmembrane region" description="Helical" evidence="3">
    <location>
        <begin position="365"/>
        <end position="384"/>
    </location>
</feature>
<dbReference type="GO" id="GO:0016567">
    <property type="term" value="P:protein ubiquitination"/>
    <property type="evidence" value="ECO:0007669"/>
    <property type="project" value="TreeGrafter"/>
</dbReference>
<feature type="compositionally biased region" description="Acidic residues" evidence="2">
    <location>
        <begin position="583"/>
        <end position="614"/>
    </location>
</feature>
<feature type="domain" description="RING-type" evidence="4">
    <location>
        <begin position="696"/>
        <end position="739"/>
    </location>
</feature>
<dbReference type="Gene3D" id="3.30.40.10">
    <property type="entry name" value="Zinc/RING finger domain, C3HC4 (zinc finger)"/>
    <property type="match status" value="1"/>
</dbReference>
<dbReference type="AlphaFoldDB" id="A0A550C346"/>
<dbReference type="PROSITE" id="PS50089">
    <property type="entry name" value="ZF_RING_2"/>
    <property type="match status" value="1"/>
</dbReference>
<evidence type="ECO:0000259" key="4">
    <source>
        <dbReference type="PROSITE" id="PS50089"/>
    </source>
</evidence>
<dbReference type="Pfam" id="PF13920">
    <property type="entry name" value="zf-C3HC4_3"/>
    <property type="match status" value="1"/>
</dbReference>
<evidence type="ECO:0000256" key="2">
    <source>
        <dbReference type="SAM" id="MobiDB-lite"/>
    </source>
</evidence>
<proteinExistence type="predicted"/>
<organism evidence="5 6">
    <name type="scientific">Schizophyllum amplum</name>
    <dbReference type="NCBI Taxonomy" id="97359"/>
    <lineage>
        <taxon>Eukaryota</taxon>
        <taxon>Fungi</taxon>
        <taxon>Dikarya</taxon>
        <taxon>Basidiomycota</taxon>
        <taxon>Agaricomycotina</taxon>
        <taxon>Agaricomycetes</taxon>
        <taxon>Agaricomycetidae</taxon>
        <taxon>Agaricales</taxon>
        <taxon>Schizophyllaceae</taxon>
        <taxon>Schizophyllum</taxon>
    </lineage>
</organism>
<dbReference type="OrthoDB" id="66726at2759"/>
<dbReference type="GO" id="GO:0008270">
    <property type="term" value="F:zinc ion binding"/>
    <property type="evidence" value="ECO:0007669"/>
    <property type="project" value="UniProtKB-KW"/>
</dbReference>
<keyword evidence="1" id="KW-0862">Zinc</keyword>
<feature type="transmembrane region" description="Helical" evidence="3">
    <location>
        <begin position="274"/>
        <end position="294"/>
    </location>
</feature>
<evidence type="ECO:0000313" key="5">
    <source>
        <dbReference type="EMBL" id="TRM59198.1"/>
    </source>
</evidence>
<feature type="transmembrane region" description="Helical" evidence="3">
    <location>
        <begin position="91"/>
        <end position="110"/>
    </location>
</feature>
<dbReference type="InterPro" id="IPR001841">
    <property type="entry name" value="Znf_RING"/>
</dbReference>
<dbReference type="InterPro" id="IPR013083">
    <property type="entry name" value="Znf_RING/FYVE/PHD"/>
</dbReference>
<evidence type="ECO:0000256" key="1">
    <source>
        <dbReference type="PROSITE-ProRule" id="PRU00175"/>
    </source>
</evidence>
<keyword evidence="3" id="KW-0472">Membrane</keyword>
<keyword evidence="3" id="KW-0812">Transmembrane</keyword>